<dbReference type="PANTHER" id="PTHR42951:SF4">
    <property type="entry name" value="ACYL-COENZYME A THIOESTERASE MBLAC2"/>
    <property type="match status" value="1"/>
</dbReference>
<dbReference type="SUPFAM" id="SSF56281">
    <property type="entry name" value="Metallo-hydrolase/oxidoreductase"/>
    <property type="match status" value="1"/>
</dbReference>
<dbReference type="SMART" id="SM00849">
    <property type="entry name" value="Lactamase_B"/>
    <property type="match status" value="1"/>
</dbReference>
<comment type="caution">
    <text evidence="2">The sequence shown here is derived from an EMBL/GenBank/DDBJ whole genome shotgun (WGS) entry which is preliminary data.</text>
</comment>
<evidence type="ECO:0000259" key="1">
    <source>
        <dbReference type="SMART" id="SM00849"/>
    </source>
</evidence>
<organism evidence="2 3">
    <name type="scientific">Emergencia timonensis</name>
    <dbReference type="NCBI Taxonomy" id="1776384"/>
    <lineage>
        <taxon>Bacteria</taxon>
        <taxon>Bacillati</taxon>
        <taxon>Bacillota</taxon>
        <taxon>Clostridia</taxon>
        <taxon>Peptostreptococcales</taxon>
        <taxon>Anaerovoracaceae</taxon>
        <taxon>Emergencia</taxon>
    </lineage>
</organism>
<sequence>MTWLKEYPREYYQKYERVQVQSDYGWYQVYRLPGNVYAICEPQHFQEVNFFLIIGERRALLLDTGEGFCPVRPLIEELYSGEIIACNSHFHFDHIASNYEFQPIHVYEDDYVRQVAENGLPKEALGAQLDEEMFQFGYPKNLDAEHFYIKPYETVPVADGHVFDLGGRKIKVLHTPGHSNDCIMLYDEENKILFTGDTFYLGALYAHFDCDEFGHGSVEQYCETMKRLAAEIPEDVKLYCSHNDFIADWHKLQETADALQHIICGETAGEKEVSIGHTYLEGGKTISEYPCDGFSIVYNTSHLK</sequence>
<evidence type="ECO:0000313" key="2">
    <source>
        <dbReference type="EMBL" id="RHJ88006.1"/>
    </source>
</evidence>
<evidence type="ECO:0000313" key="3">
    <source>
        <dbReference type="Proteomes" id="UP000284841"/>
    </source>
</evidence>
<dbReference type="Gene3D" id="3.60.15.10">
    <property type="entry name" value="Ribonuclease Z/Hydroxyacylglutathione hydrolase-like"/>
    <property type="match status" value="1"/>
</dbReference>
<dbReference type="Proteomes" id="UP000284841">
    <property type="component" value="Unassembled WGS sequence"/>
</dbReference>
<proteinExistence type="predicted"/>
<name>A0A415E2Y3_9FIRM</name>
<dbReference type="Pfam" id="PF00753">
    <property type="entry name" value="Lactamase_B"/>
    <property type="match status" value="1"/>
</dbReference>
<dbReference type="AlphaFoldDB" id="A0A415E2Y3"/>
<keyword evidence="3" id="KW-1185">Reference proteome</keyword>
<dbReference type="InterPro" id="IPR001279">
    <property type="entry name" value="Metallo-B-lactamas"/>
</dbReference>
<dbReference type="OrthoDB" id="9761531at2"/>
<dbReference type="InterPro" id="IPR036866">
    <property type="entry name" value="RibonucZ/Hydroxyglut_hydro"/>
</dbReference>
<gene>
    <name evidence="2" type="ORF">DW099_06185</name>
</gene>
<dbReference type="EMBL" id="QRMS01000002">
    <property type="protein sequence ID" value="RHJ88006.1"/>
    <property type="molecule type" value="Genomic_DNA"/>
</dbReference>
<keyword evidence="2" id="KW-0378">Hydrolase</keyword>
<dbReference type="InterPro" id="IPR050855">
    <property type="entry name" value="NDM-1-like"/>
</dbReference>
<accession>A0A415E2Y3</accession>
<dbReference type="RefSeq" id="WP_118334447.1">
    <property type="nucleotide sequence ID" value="NZ_AP025567.1"/>
</dbReference>
<feature type="domain" description="Metallo-beta-lactamase" evidence="1">
    <location>
        <begin position="47"/>
        <end position="242"/>
    </location>
</feature>
<reference evidence="2 3" key="1">
    <citation type="submission" date="2018-08" db="EMBL/GenBank/DDBJ databases">
        <title>A genome reference for cultivated species of the human gut microbiota.</title>
        <authorList>
            <person name="Zou Y."/>
            <person name="Xue W."/>
            <person name="Luo G."/>
        </authorList>
    </citation>
    <scope>NUCLEOTIDE SEQUENCE [LARGE SCALE GENOMIC DNA]</scope>
    <source>
        <strain evidence="2 3">AM07-24</strain>
    </source>
</reference>
<dbReference type="STRING" id="1776384.GCA_900086585_03558"/>
<dbReference type="PANTHER" id="PTHR42951">
    <property type="entry name" value="METALLO-BETA-LACTAMASE DOMAIN-CONTAINING"/>
    <property type="match status" value="1"/>
</dbReference>
<dbReference type="GO" id="GO:0016787">
    <property type="term" value="F:hydrolase activity"/>
    <property type="evidence" value="ECO:0007669"/>
    <property type="project" value="UniProtKB-KW"/>
</dbReference>
<protein>
    <submittedName>
        <fullName evidence="2">MBL fold metallo-hydrolase</fullName>
    </submittedName>
</protein>